<proteinExistence type="inferred from homology"/>
<gene>
    <name evidence="5" type="ORF">SSE37_05090</name>
</gene>
<keyword evidence="2" id="KW-0012">Acyltransferase</keyword>
<keyword evidence="6" id="KW-1185">Reference proteome</keyword>
<evidence type="ECO:0000259" key="4">
    <source>
        <dbReference type="PROSITE" id="PS51186"/>
    </source>
</evidence>
<name>A3K248_SAGS3</name>
<evidence type="ECO:0000256" key="2">
    <source>
        <dbReference type="ARBA" id="ARBA00023315"/>
    </source>
</evidence>
<evidence type="ECO:0000256" key="3">
    <source>
        <dbReference type="ARBA" id="ARBA00038502"/>
    </source>
</evidence>
<dbReference type="PANTHER" id="PTHR43792:SF8">
    <property type="entry name" value="[RIBOSOMAL PROTEIN US5]-ALANINE N-ACETYLTRANSFERASE"/>
    <property type="match status" value="1"/>
</dbReference>
<accession>A3K248</accession>
<sequence>MLRTKRLVLRPLRAGDEDWIIPHITDPEVHRWLTSVPHPYTEADGAEFVARFAGRPGTLALVADDVPCGVLTIEPSNRFADDRPDDWELGYWLRRDHWGRGLMTEAAMAAVGQHRAEHAATIHSGWITGNAGSAAVLAKLGFRGPTHTEERHAFFHGRPVTVERVILPADAPFQPLHGTADANPARP</sequence>
<dbReference type="Gene3D" id="3.40.630.30">
    <property type="match status" value="1"/>
</dbReference>
<keyword evidence="1 5" id="KW-0808">Transferase</keyword>
<feature type="domain" description="N-acetyltransferase" evidence="4">
    <location>
        <begin position="7"/>
        <end position="161"/>
    </location>
</feature>
<comment type="similarity">
    <text evidence="3">Belongs to the acetyltransferase family. RimJ subfamily.</text>
</comment>
<dbReference type="Pfam" id="PF13302">
    <property type="entry name" value="Acetyltransf_3"/>
    <property type="match status" value="1"/>
</dbReference>
<comment type="caution">
    <text evidence="5">The sequence shown here is derived from an EMBL/GenBank/DDBJ whole genome shotgun (WGS) entry which is preliminary data.</text>
</comment>
<dbReference type="PROSITE" id="PS51186">
    <property type="entry name" value="GNAT"/>
    <property type="match status" value="1"/>
</dbReference>
<dbReference type="EMBL" id="AAYA01000004">
    <property type="protein sequence ID" value="EBA08994.1"/>
    <property type="molecule type" value="Genomic_DNA"/>
</dbReference>
<dbReference type="InterPro" id="IPR051531">
    <property type="entry name" value="N-acetyltransferase"/>
</dbReference>
<dbReference type="RefSeq" id="WP_005857994.1">
    <property type="nucleotide sequence ID" value="NZ_AAYA01000004.1"/>
</dbReference>
<dbReference type="OrthoDB" id="9804153at2"/>
<dbReference type="GO" id="GO:0016747">
    <property type="term" value="F:acyltransferase activity, transferring groups other than amino-acyl groups"/>
    <property type="evidence" value="ECO:0007669"/>
    <property type="project" value="InterPro"/>
</dbReference>
<organism evidence="5 6">
    <name type="scientific">Sagittula stellata (strain ATCC 700073 / DSM 11524 / E-37)</name>
    <dbReference type="NCBI Taxonomy" id="388399"/>
    <lineage>
        <taxon>Bacteria</taxon>
        <taxon>Pseudomonadati</taxon>
        <taxon>Pseudomonadota</taxon>
        <taxon>Alphaproteobacteria</taxon>
        <taxon>Rhodobacterales</taxon>
        <taxon>Roseobacteraceae</taxon>
        <taxon>Sagittula</taxon>
    </lineage>
</organism>
<evidence type="ECO:0000313" key="6">
    <source>
        <dbReference type="Proteomes" id="UP000005713"/>
    </source>
</evidence>
<evidence type="ECO:0000256" key="1">
    <source>
        <dbReference type="ARBA" id="ARBA00022679"/>
    </source>
</evidence>
<dbReference type="Proteomes" id="UP000005713">
    <property type="component" value="Unassembled WGS sequence"/>
</dbReference>
<dbReference type="SUPFAM" id="SSF55729">
    <property type="entry name" value="Acyl-CoA N-acyltransferases (Nat)"/>
    <property type="match status" value="1"/>
</dbReference>
<dbReference type="PANTHER" id="PTHR43792">
    <property type="entry name" value="GNAT FAMILY, PUTATIVE (AFU_ORTHOLOGUE AFUA_3G00765)-RELATED-RELATED"/>
    <property type="match status" value="1"/>
</dbReference>
<dbReference type="AlphaFoldDB" id="A3K248"/>
<reference evidence="5 6" key="1">
    <citation type="submission" date="2006-06" db="EMBL/GenBank/DDBJ databases">
        <authorList>
            <person name="Moran M.A."/>
            <person name="Ferriera S."/>
            <person name="Johnson J."/>
            <person name="Kravitz S."/>
            <person name="Beeson K."/>
            <person name="Sutton G."/>
            <person name="Rogers Y.-H."/>
            <person name="Friedman R."/>
            <person name="Frazier M."/>
            <person name="Venter J.C."/>
        </authorList>
    </citation>
    <scope>NUCLEOTIDE SEQUENCE [LARGE SCALE GENOMIC DNA]</scope>
    <source>
        <strain evidence="5 6">E-37</strain>
    </source>
</reference>
<dbReference type="InterPro" id="IPR016181">
    <property type="entry name" value="Acyl_CoA_acyltransferase"/>
</dbReference>
<dbReference type="InterPro" id="IPR000182">
    <property type="entry name" value="GNAT_dom"/>
</dbReference>
<evidence type="ECO:0000313" key="5">
    <source>
        <dbReference type="EMBL" id="EBA08994.1"/>
    </source>
</evidence>
<protein>
    <submittedName>
        <fullName evidence="5">Acetyltransferase</fullName>
    </submittedName>
</protein>
<dbReference type="eggNOG" id="COG1670">
    <property type="taxonomic scope" value="Bacteria"/>
</dbReference>